<reference evidence="9 10" key="1">
    <citation type="journal article" date="2013" name="Genome Biol. Evol.">
        <title>Genomes of Stigonematalean cyanobacteria (subsection V) and the evolution of oxygenic photosynthesis from prokaryotes to plastids.</title>
        <authorList>
            <person name="Dagan T."/>
            <person name="Roettger M."/>
            <person name="Stucken K."/>
            <person name="Landan G."/>
            <person name="Koch R."/>
            <person name="Major P."/>
            <person name="Gould S.B."/>
            <person name="Goremykin V.V."/>
            <person name="Rippka R."/>
            <person name="Tandeau de Marsac N."/>
            <person name="Gugger M."/>
            <person name="Lockhart P.J."/>
            <person name="Allen J.F."/>
            <person name="Brune I."/>
            <person name="Maus I."/>
            <person name="Puhler A."/>
            <person name="Martin W.F."/>
        </authorList>
    </citation>
    <scope>NUCLEOTIDE SEQUENCE [LARGE SCALE GENOMIC DNA]</scope>
    <source>
        <strain evidence="9 10">PCC 7110</strain>
    </source>
</reference>
<keyword evidence="4" id="KW-0560">Oxidoreductase</keyword>
<feature type="binding site" evidence="7">
    <location>
        <position position="249"/>
    </location>
    <ligand>
        <name>FMN</name>
        <dbReference type="ChEBI" id="CHEBI:58210"/>
    </ligand>
</feature>
<dbReference type="STRING" id="128403.WA1_20500"/>
<evidence type="ECO:0000259" key="8">
    <source>
        <dbReference type="PROSITE" id="PS51349"/>
    </source>
</evidence>
<keyword evidence="3 7" id="KW-0288">FMN</keyword>
<dbReference type="AlphaFoldDB" id="A0A139XCK4"/>
<dbReference type="InterPro" id="IPR012133">
    <property type="entry name" value="Alpha-hydoxy_acid_DH_FMN"/>
</dbReference>
<dbReference type="GO" id="GO:0001561">
    <property type="term" value="P:fatty acid alpha-oxidation"/>
    <property type="evidence" value="ECO:0007669"/>
    <property type="project" value="TreeGrafter"/>
</dbReference>
<accession>A0A139XCK4</accession>
<evidence type="ECO:0000313" key="10">
    <source>
        <dbReference type="Proteomes" id="UP000076925"/>
    </source>
</evidence>
<feature type="binding site" evidence="7">
    <location>
        <position position="145"/>
    </location>
    <ligand>
        <name>FMN</name>
        <dbReference type="ChEBI" id="CHEBI:58210"/>
    </ligand>
</feature>
<dbReference type="EMBL" id="ANNX02000020">
    <property type="protein sequence ID" value="KYC42352.1"/>
    <property type="molecule type" value="Genomic_DNA"/>
</dbReference>
<dbReference type="GO" id="GO:0010181">
    <property type="term" value="F:FMN binding"/>
    <property type="evidence" value="ECO:0007669"/>
    <property type="project" value="InterPro"/>
</dbReference>
<feature type="binding site" evidence="7">
    <location>
        <begin position="304"/>
        <end position="308"/>
    </location>
    <ligand>
        <name>FMN</name>
        <dbReference type="ChEBI" id="CHEBI:58210"/>
    </ligand>
</feature>
<comment type="caution">
    <text evidence="9">The sequence shown here is derived from an EMBL/GenBank/DDBJ whole genome shotgun (WGS) entry which is preliminary data.</text>
</comment>
<dbReference type="Pfam" id="PF01070">
    <property type="entry name" value="FMN_dh"/>
    <property type="match status" value="1"/>
</dbReference>
<dbReference type="InterPro" id="IPR013785">
    <property type="entry name" value="Aldolase_TIM"/>
</dbReference>
<organism evidence="9 10">
    <name type="scientific">Scytonema hofmannii PCC 7110</name>
    <dbReference type="NCBI Taxonomy" id="128403"/>
    <lineage>
        <taxon>Bacteria</taxon>
        <taxon>Bacillati</taxon>
        <taxon>Cyanobacteriota</taxon>
        <taxon>Cyanophyceae</taxon>
        <taxon>Nostocales</taxon>
        <taxon>Scytonemataceae</taxon>
        <taxon>Scytonema</taxon>
    </lineage>
</organism>
<dbReference type="PROSITE" id="PS51349">
    <property type="entry name" value="FMN_HYDROXY_ACID_DH_2"/>
    <property type="match status" value="1"/>
</dbReference>
<dbReference type="RefSeq" id="WP_017741674.1">
    <property type="nucleotide sequence ID" value="NZ_KQ976354.1"/>
</dbReference>
<evidence type="ECO:0000313" key="9">
    <source>
        <dbReference type="EMBL" id="KYC42352.1"/>
    </source>
</evidence>
<evidence type="ECO:0000256" key="3">
    <source>
        <dbReference type="ARBA" id="ARBA00022643"/>
    </source>
</evidence>
<protein>
    <submittedName>
        <fullName evidence="9">2-hydroxy-acid oxidase</fullName>
    </submittedName>
</protein>
<dbReference type="InterPro" id="IPR008259">
    <property type="entry name" value="FMN_hydac_DH_AS"/>
</dbReference>
<dbReference type="PANTHER" id="PTHR10578:SF149">
    <property type="entry name" value="2-HYDROXYACID OXIDASE 2"/>
    <property type="match status" value="1"/>
</dbReference>
<dbReference type="CDD" id="cd02809">
    <property type="entry name" value="alpha_hydroxyacid_oxid_FMN"/>
    <property type="match status" value="1"/>
</dbReference>
<name>A0A139XCK4_9CYAN</name>
<evidence type="ECO:0000256" key="7">
    <source>
        <dbReference type="PIRSR" id="PIRSR000138-2"/>
    </source>
</evidence>
<dbReference type="OrthoDB" id="9770452at2"/>
<dbReference type="GO" id="GO:0003973">
    <property type="term" value="F:(S)-2-hydroxy-acid oxidase activity"/>
    <property type="evidence" value="ECO:0007669"/>
    <property type="project" value="TreeGrafter"/>
</dbReference>
<gene>
    <name evidence="9" type="ORF">WA1_20500</name>
</gene>
<evidence type="ECO:0000256" key="2">
    <source>
        <dbReference type="ARBA" id="ARBA00022630"/>
    </source>
</evidence>
<comment type="cofactor">
    <cofactor evidence="1">
        <name>FMN</name>
        <dbReference type="ChEBI" id="CHEBI:58210"/>
    </cofactor>
</comment>
<dbReference type="SUPFAM" id="SSF51395">
    <property type="entry name" value="FMN-linked oxidoreductases"/>
    <property type="match status" value="1"/>
</dbReference>
<keyword evidence="10" id="KW-1185">Reference proteome</keyword>
<dbReference type="Gene3D" id="3.20.20.70">
    <property type="entry name" value="Aldolase class I"/>
    <property type="match status" value="1"/>
</dbReference>
<feature type="binding site" evidence="7">
    <location>
        <begin position="82"/>
        <end position="84"/>
    </location>
    <ligand>
        <name>FMN</name>
        <dbReference type="ChEBI" id="CHEBI:58210"/>
    </ligand>
</feature>
<feature type="binding site" evidence="7">
    <location>
        <position position="173"/>
    </location>
    <ligand>
        <name>FMN</name>
        <dbReference type="ChEBI" id="CHEBI:58210"/>
    </ligand>
</feature>
<dbReference type="FunFam" id="3.20.20.70:FF:000029">
    <property type="entry name" value="L-lactate dehydrogenase"/>
    <property type="match status" value="1"/>
</dbReference>
<feature type="binding site" evidence="7">
    <location>
        <position position="111"/>
    </location>
    <ligand>
        <name>FMN</name>
        <dbReference type="ChEBI" id="CHEBI:58210"/>
    </ligand>
</feature>
<dbReference type="PROSITE" id="PS00557">
    <property type="entry name" value="FMN_HYDROXY_ACID_DH_1"/>
    <property type="match status" value="1"/>
</dbReference>
<feature type="domain" description="FMN hydroxy acid dehydrogenase" evidence="8">
    <location>
        <begin position="3"/>
        <end position="376"/>
    </location>
</feature>
<evidence type="ECO:0000256" key="6">
    <source>
        <dbReference type="PIRSR" id="PIRSR000138-1"/>
    </source>
</evidence>
<proteinExistence type="inferred from homology"/>
<feature type="binding site" evidence="7">
    <location>
        <position position="182"/>
    </location>
    <ligand>
        <name>glyoxylate</name>
        <dbReference type="ChEBI" id="CHEBI:36655"/>
    </ligand>
</feature>
<dbReference type="InterPro" id="IPR037396">
    <property type="entry name" value="FMN_HAD"/>
</dbReference>
<dbReference type="PIRSF" id="PIRSF000138">
    <property type="entry name" value="Al-hdrx_acd_dh"/>
    <property type="match status" value="1"/>
</dbReference>
<dbReference type="Proteomes" id="UP000076925">
    <property type="component" value="Unassembled WGS sequence"/>
</dbReference>
<sequence length="376" mass="40622">MNKNSTKPLNLFEYEKLAVECLSQMALDYYASGAWDEVTLRDNRAAFERYKLRPRILVDVSKRNLATHILSQPIQMPLLIAPMAFQCLACPEGEIATARAARSSGVGMVLSTLSTKSIEEVATVCDRVAAALQHRSHSPALQWFQLYIHKDRGLTRALVERAYAAGYKALCLTVDAPVLGRRERDRHNEFALPPGLQLANLGNISGLNIPHQEGESGLFTYFAQQLDPAVTWKDLEWLQSLSPLPLVLKGILRGDDAVRAVEYGAKAIVVSNHGGRQLDGAIASLDALVEVVKAVDGGAEILIDGGIRRGTDILKALALGAKAVLVGRPILWGLAVAGEAGVAHVIELLRDELDVAMALSGCASLEDVDSTVTSDQ</sequence>
<keyword evidence="2 7" id="KW-0285">Flavoprotein</keyword>
<feature type="binding site" evidence="7">
    <location>
        <position position="271"/>
    </location>
    <ligand>
        <name>FMN</name>
        <dbReference type="ChEBI" id="CHEBI:58210"/>
    </ligand>
</feature>
<dbReference type="InterPro" id="IPR000262">
    <property type="entry name" value="FMN-dep_DH"/>
</dbReference>
<feature type="binding site" evidence="7">
    <location>
        <position position="29"/>
    </location>
    <ligand>
        <name>glyoxylate</name>
        <dbReference type="ChEBI" id="CHEBI:36655"/>
    </ligand>
</feature>
<feature type="active site" description="Proton acceptor" evidence="6">
    <location>
        <position position="273"/>
    </location>
</feature>
<evidence type="ECO:0000256" key="4">
    <source>
        <dbReference type="ARBA" id="ARBA00023002"/>
    </source>
</evidence>
<dbReference type="PANTHER" id="PTHR10578">
    <property type="entry name" value="S -2-HYDROXY-ACID OXIDASE-RELATED"/>
    <property type="match status" value="1"/>
</dbReference>
<evidence type="ECO:0000256" key="5">
    <source>
        <dbReference type="ARBA" id="ARBA00024042"/>
    </source>
</evidence>
<feature type="binding site" evidence="7">
    <location>
        <begin position="327"/>
        <end position="328"/>
    </location>
    <ligand>
        <name>FMN</name>
        <dbReference type="ChEBI" id="CHEBI:58210"/>
    </ligand>
</feature>
<feature type="binding site" evidence="7">
    <location>
        <position position="147"/>
    </location>
    <ligand>
        <name>glyoxylate</name>
        <dbReference type="ChEBI" id="CHEBI:36655"/>
    </ligand>
</feature>
<feature type="binding site" evidence="7">
    <location>
        <position position="276"/>
    </location>
    <ligand>
        <name>glyoxylate</name>
        <dbReference type="ChEBI" id="CHEBI:36655"/>
    </ligand>
</feature>
<feature type="binding site" evidence="7">
    <location>
        <position position="273"/>
    </location>
    <ligand>
        <name>glyoxylate</name>
        <dbReference type="ChEBI" id="CHEBI:36655"/>
    </ligand>
</feature>
<evidence type="ECO:0000256" key="1">
    <source>
        <dbReference type="ARBA" id="ARBA00001917"/>
    </source>
</evidence>
<comment type="similarity">
    <text evidence="5">Belongs to the FMN-dependent alpha-hydroxy acid dehydrogenase family.</text>
</comment>